<dbReference type="SUPFAM" id="SSF55874">
    <property type="entry name" value="ATPase domain of HSP90 chaperone/DNA topoisomerase II/histidine kinase"/>
    <property type="match status" value="1"/>
</dbReference>
<dbReference type="EMBL" id="VFOM01000001">
    <property type="protein sequence ID" value="TQL47869.1"/>
    <property type="molecule type" value="Genomic_DNA"/>
</dbReference>
<dbReference type="Gene3D" id="3.30.565.10">
    <property type="entry name" value="Histidine kinase-like ATPase, C-terminal domain"/>
    <property type="match status" value="1"/>
</dbReference>
<dbReference type="RefSeq" id="WP_141880074.1">
    <property type="nucleotide sequence ID" value="NZ_VFOM01000001.1"/>
</dbReference>
<dbReference type="AlphaFoldDB" id="A0A542YIE8"/>
<dbReference type="GO" id="GO:0000160">
    <property type="term" value="P:phosphorelay signal transduction system"/>
    <property type="evidence" value="ECO:0007669"/>
    <property type="project" value="UniProtKB-KW"/>
</dbReference>
<dbReference type="EC" id="2.7.13.3" evidence="2"/>
<dbReference type="Pfam" id="PF02518">
    <property type="entry name" value="HATPase_c"/>
    <property type="match status" value="1"/>
</dbReference>
<sequence length="300" mass="32618">MDIWLAVVGIDPVVLVSIAAAGILLALVFLALWVVALRHLREQRRLRAEAEHMVLESEEDLAEQSARMRMVRELQQLSIQSVTEIIRQADGARYKGEADPAAAVRSATAIADVARSTLAELRRAVPIMRQGESGAAQQPGIKTARELFRMMREAGLDVRFEETGTRFPLTQAAELAIYRILQESLTNALKYGGEGTEARVAFRWSAEGFNVLVDDDGTRAASRRAGADPNEISRSGGYTIEDDAAALTAVAQGPGITEMRERTELFGGVFTAYSVPGVGFSISAAFPTLRREGSGAQRRD</sequence>
<gene>
    <name evidence="8" type="ORF">FB562_0941</name>
</gene>
<evidence type="ECO:0000256" key="5">
    <source>
        <dbReference type="ARBA" id="ARBA00023012"/>
    </source>
</evidence>
<name>A0A542YIE8_9MICO</name>
<dbReference type="InterPro" id="IPR003594">
    <property type="entry name" value="HATPase_dom"/>
</dbReference>
<dbReference type="PANTHER" id="PTHR24421:SF10">
    <property type="entry name" value="NITRATE_NITRITE SENSOR PROTEIN NARQ"/>
    <property type="match status" value="1"/>
</dbReference>
<reference evidence="8 9" key="1">
    <citation type="submission" date="2019-06" db="EMBL/GenBank/DDBJ databases">
        <title>Sequencing the genomes of 1000 actinobacteria strains.</title>
        <authorList>
            <person name="Klenk H.-P."/>
        </authorList>
    </citation>
    <scope>NUCLEOTIDE SEQUENCE [LARGE SCALE GENOMIC DNA]</scope>
    <source>
        <strain evidence="8 9">DSM 26477</strain>
    </source>
</reference>
<evidence type="ECO:0000256" key="6">
    <source>
        <dbReference type="SAM" id="Phobius"/>
    </source>
</evidence>
<keyword evidence="3" id="KW-0808">Transferase</keyword>
<dbReference type="InterPro" id="IPR050482">
    <property type="entry name" value="Sensor_HK_TwoCompSys"/>
</dbReference>
<evidence type="ECO:0000256" key="3">
    <source>
        <dbReference type="ARBA" id="ARBA00022679"/>
    </source>
</evidence>
<proteinExistence type="predicted"/>
<protein>
    <recommendedName>
        <fullName evidence="2">histidine kinase</fullName>
        <ecNumber evidence="2">2.7.13.3</ecNumber>
    </recommendedName>
</protein>
<keyword evidence="4 8" id="KW-0418">Kinase</keyword>
<keyword evidence="5" id="KW-0902">Two-component regulatory system</keyword>
<dbReference type="InterPro" id="IPR036890">
    <property type="entry name" value="HATPase_C_sf"/>
</dbReference>
<evidence type="ECO:0000256" key="4">
    <source>
        <dbReference type="ARBA" id="ARBA00022777"/>
    </source>
</evidence>
<feature type="transmembrane region" description="Helical" evidence="6">
    <location>
        <begin position="12"/>
        <end position="37"/>
    </location>
</feature>
<keyword evidence="6" id="KW-0472">Membrane</keyword>
<evidence type="ECO:0000256" key="1">
    <source>
        <dbReference type="ARBA" id="ARBA00000085"/>
    </source>
</evidence>
<dbReference type="Gene3D" id="1.20.5.1930">
    <property type="match status" value="1"/>
</dbReference>
<evidence type="ECO:0000259" key="7">
    <source>
        <dbReference type="Pfam" id="PF02518"/>
    </source>
</evidence>
<comment type="catalytic activity">
    <reaction evidence="1">
        <text>ATP + protein L-histidine = ADP + protein N-phospho-L-histidine.</text>
        <dbReference type="EC" id="2.7.13.3"/>
    </reaction>
</comment>
<evidence type="ECO:0000313" key="8">
    <source>
        <dbReference type="EMBL" id="TQL47869.1"/>
    </source>
</evidence>
<comment type="caution">
    <text evidence="8">The sequence shown here is derived from an EMBL/GenBank/DDBJ whole genome shotgun (WGS) entry which is preliminary data.</text>
</comment>
<keyword evidence="6" id="KW-0812">Transmembrane</keyword>
<keyword evidence="9" id="KW-1185">Reference proteome</keyword>
<accession>A0A542YIE8</accession>
<evidence type="ECO:0000256" key="2">
    <source>
        <dbReference type="ARBA" id="ARBA00012438"/>
    </source>
</evidence>
<evidence type="ECO:0000313" key="9">
    <source>
        <dbReference type="Proteomes" id="UP000317998"/>
    </source>
</evidence>
<dbReference type="PANTHER" id="PTHR24421">
    <property type="entry name" value="NITRATE/NITRITE SENSOR PROTEIN NARX-RELATED"/>
    <property type="match status" value="1"/>
</dbReference>
<organism evidence="8 9">
    <name type="scientific">Homoserinimonas aerilata</name>
    <dbReference type="NCBI Taxonomy" id="1162970"/>
    <lineage>
        <taxon>Bacteria</taxon>
        <taxon>Bacillati</taxon>
        <taxon>Actinomycetota</taxon>
        <taxon>Actinomycetes</taxon>
        <taxon>Micrococcales</taxon>
        <taxon>Microbacteriaceae</taxon>
        <taxon>Homoserinimonas</taxon>
    </lineage>
</organism>
<dbReference type="CDD" id="cd16917">
    <property type="entry name" value="HATPase_UhpB-NarQ-NarX-like"/>
    <property type="match status" value="1"/>
</dbReference>
<dbReference type="GO" id="GO:0004673">
    <property type="term" value="F:protein histidine kinase activity"/>
    <property type="evidence" value="ECO:0007669"/>
    <property type="project" value="UniProtKB-EC"/>
</dbReference>
<feature type="domain" description="Histidine kinase/HSP90-like ATPase" evidence="7">
    <location>
        <begin position="174"/>
        <end position="287"/>
    </location>
</feature>
<keyword evidence="6" id="KW-1133">Transmembrane helix</keyword>
<dbReference type="Proteomes" id="UP000317998">
    <property type="component" value="Unassembled WGS sequence"/>
</dbReference>
<dbReference type="OrthoDB" id="227596at2"/>